<sequence length="163" mass="16953">MKLLFKLTSALLLGTSAFAAHAATQSVTVQYTLTVPTACTLSKAGTTVAKSLPVDGTPVNETFSVMCNADYTISANTKNASGGVNSSSLHYTSPQGSIFIQYPINLSSPLRNVPVNNAAGTKVTAGLTATPEIYTLTASTPVLPLSSLRAADYTDEVTIEISY</sequence>
<feature type="chain" id="PRO_5007592027" description="Spore coat protein U/FanG domain-containing protein" evidence="1">
    <location>
        <begin position="23"/>
        <end position="163"/>
    </location>
</feature>
<feature type="domain" description="Spore coat protein U/FanG" evidence="2">
    <location>
        <begin position="26"/>
        <end position="159"/>
    </location>
</feature>
<dbReference type="Proteomes" id="UP000076276">
    <property type="component" value="Unassembled WGS sequence"/>
</dbReference>
<accession>A0A151XYE6</accession>
<gene>
    <name evidence="3" type="ORF">AZH43_03445</name>
</gene>
<name>A0A151XYE6_9GAMM</name>
<evidence type="ECO:0000313" key="4">
    <source>
        <dbReference type="Proteomes" id="UP000076276"/>
    </source>
</evidence>
<proteinExistence type="predicted"/>
<dbReference type="STRING" id="1806892.AZH43_03445"/>
<dbReference type="OrthoDB" id="6693761at2"/>
<keyword evidence="4" id="KW-1185">Reference proteome</keyword>
<dbReference type="RefSeq" id="WP_067671664.1">
    <property type="nucleotide sequence ID" value="NZ_CBCSIK010000007.1"/>
</dbReference>
<keyword evidence="1" id="KW-0732">Signal</keyword>
<dbReference type="AlphaFoldDB" id="A0A151XYE6"/>
<comment type="caution">
    <text evidence="3">The sequence shown here is derived from an EMBL/GenBank/DDBJ whole genome shotgun (WGS) entry which is preliminary data.</text>
</comment>
<dbReference type="Pfam" id="PF05229">
    <property type="entry name" value="SCPU"/>
    <property type="match status" value="1"/>
</dbReference>
<dbReference type="InterPro" id="IPR007893">
    <property type="entry name" value="Spore_coat_U/FanG"/>
</dbReference>
<evidence type="ECO:0000256" key="1">
    <source>
        <dbReference type="SAM" id="SignalP"/>
    </source>
</evidence>
<organism evidence="3 4">
    <name type="scientific">Acinetobacter pragensis</name>
    <dbReference type="NCBI Taxonomy" id="1806892"/>
    <lineage>
        <taxon>Bacteria</taxon>
        <taxon>Pseudomonadati</taxon>
        <taxon>Pseudomonadota</taxon>
        <taxon>Gammaproteobacteria</taxon>
        <taxon>Moraxellales</taxon>
        <taxon>Moraxellaceae</taxon>
        <taxon>Acinetobacter</taxon>
    </lineage>
</organism>
<evidence type="ECO:0000259" key="2">
    <source>
        <dbReference type="Pfam" id="PF05229"/>
    </source>
</evidence>
<evidence type="ECO:0000313" key="3">
    <source>
        <dbReference type="EMBL" id="KYQ70786.1"/>
    </source>
</evidence>
<reference evidence="3 4" key="1">
    <citation type="submission" date="2016-03" db="EMBL/GenBank/DDBJ databases">
        <title>Acinetobacter genomospecies 28 strain ANC 4149.</title>
        <authorList>
            <person name="Radolfova-Krizova L."/>
            <person name="Nemec A."/>
        </authorList>
    </citation>
    <scope>NUCLEOTIDE SEQUENCE [LARGE SCALE GENOMIC DNA]</scope>
    <source>
        <strain evidence="3 4">ANC 4149</strain>
    </source>
</reference>
<dbReference type="EMBL" id="LUAW01000045">
    <property type="protein sequence ID" value="KYQ70786.1"/>
    <property type="molecule type" value="Genomic_DNA"/>
</dbReference>
<feature type="signal peptide" evidence="1">
    <location>
        <begin position="1"/>
        <end position="22"/>
    </location>
</feature>
<protein>
    <recommendedName>
        <fullName evidence="2">Spore coat protein U/FanG domain-containing protein</fullName>
    </recommendedName>
</protein>